<sequence>MLTTLTKKREVDSIIRDTIDKVLVLRFGRSSDPISLQLDDIISKSAREVSKFATVALVDIDSEEIQVYVKYFDITFIPSTVFFFNAHHMKMDSGSADHTKWVGAFHRKQDFIDVVEGKKHELNCQTMKIENGPLGDIQRGHERQADCELSLASRANTEIPVVVSRCLREMENGEKTLNAEANDVVEDVVARRSFPCLFCSRKFHSSQALGGHQNAHKKERFAARKAKRASSSSSSSSYAMNNFSSFPPLPLVFAPNQHFNLLNPAMYISAHGAAFGQFPHQSFTGGFGSNGAARFENGVFFGGSYLNHSQGQQFGEDSDMNCMRNHELENGDHRDKNQQLDLSLHL</sequence>
<dbReference type="EMBL" id="JACTNZ010000001">
    <property type="protein sequence ID" value="KAG5567327.1"/>
    <property type="molecule type" value="Genomic_DNA"/>
</dbReference>
<keyword evidence="6" id="KW-1185">Reference proteome</keyword>
<evidence type="ECO:0000256" key="1">
    <source>
        <dbReference type="ARBA" id="ARBA00008241"/>
    </source>
</evidence>
<dbReference type="Gene3D" id="3.30.160.60">
    <property type="entry name" value="Classic Zinc Finger"/>
    <property type="match status" value="1"/>
</dbReference>
<evidence type="ECO:0000313" key="5">
    <source>
        <dbReference type="EMBL" id="KAG5567327.1"/>
    </source>
</evidence>
<dbReference type="GO" id="GO:0000398">
    <property type="term" value="P:mRNA splicing, via spliceosome"/>
    <property type="evidence" value="ECO:0007669"/>
    <property type="project" value="InterPro"/>
</dbReference>
<feature type="domain" description="C2H2-type" evidence="4">
    <location>
        <begin position="194"/>
        <end position="221"/>
    </location>
</feature>
<evidence type="ECO:0000259" key="4">
    <source>
        <dbReference type="PROSITE" id="PS50157"/>
    </source>
</evidence>
<accession>A0AAV6LTE2</accession>
<dbReference type="SUPFAM" id="SSF52833">
    <property type="entry name" value="Thioredoxin-like"/>
    <property type="match status" value="1"/>
</dbReference>
<dbReference type="Pfam" id="PF02966">
    <property type="entry name" value="DIM1"/>
    <property type="match status" value="1"/>
</dbReference>
<dbReference type="InterPro" id="IPR036249">
    <property type="entry name" value="Thioredoxin-like_sf"/>
</dbReference>
<dbReference type="SMART" id="SM01410">
    <property type="entry name" value="DIM1"/>
    <property type="match status" value="1"/>
</dbReference>
<evidence type="ECO:0000256" key="2">
    <source>
        <dbReference type="PROSITE-ProRule" id="PRU00042"/>
    </source>
</evidence>
<dbReference type="GO" id="GO:0046540">
    <property type="term" value="C:U4/U6 x U5 tri-snRNP complex"/>
    <property type="evidence" value="ECO:0007669"/>
    <property type="project" value="InterPro"/>
</dbReference>
<keyword evidence="2" id="KW-0862">Zinc</keyword>
<dbReference type="GO" id="GO:0008270">
    <property type="term" value="F:zinc ion binding"/>
    <property type="evidence" value="ECO:0007669"/>
    <property type="project" value="UniProtKB-KW"/>
</dbReference>
<dbReference type="InterPro" id="IPR013087">
    <property type="entry name" value="Znf_C2H2_type"/>
</dbReference>
<dbReference type="PROSITE" id="PS50157">
    <property type="entry name" value="ZINC_FINGER_C2H2_2"/>
    <property type="match status" value="1"/>
</dbReference>
<proteinExistence type="inferred from homology"/>
<dbReference type="AlphaFoldDB" id="A0AAV6LTE2"/>
<comment type="similarity">
    <text evidence="1">Belongs to the DIM1 family.</text>
</comment>
<feature type="region of interest" description="Disordered" evidence="3">
    <location>
        <begin position="325"/>
        <end position="346"/>
    </location>
</feature>
<comment type="caution">
    <text evidence="5">The sequence shown here is derived from an EMBL/GenBank/DDBJ whole genome shotgun (WGS) entry which is preliminary data.</text>
</comment>
<dbReference type="Gene3D" id="3.40.30.10">
    <property type="entry name" value="Glutaredoxin"/>
    <property type="match status" value="1"/>
</dbReference>
<dbReference type="PROSITE" id="PS00028">
    <property type="entry name" value="ZINC_FINGER_C2H2_1"/>
    <property type="match status" value="1"/>
</dbReference>
<keyword evidence="2" id="KW-0479">Metal-binding</keyword>
<protein>
    <recommendedName>
        <fullName evidence="4">C2H2-type domain-containing protein</fullName>
    </recommendedName>
</protein>
<feature type="compositionally biased region" description="Basic and acidic residues" evidence="3">
    <location>
        <begin position="325"/>
        <end position="338"/>
    </location>
</feature>
<keyword evidence="2" id="KW-0863">Zinc-finger</keyword>
<dbReference type="PANTHER" id="PTHR12052">
    <property type="entry name" value="THIOREDOXIN-LIKE PROTEN 4A, 4B"/>
    <property type="match status" value="1"/>
</dbReference>
<dbReference type="GO" id="GO:0005682">
    <property type="term" value="C:U5 snRNP"/>
    <property type="evidence" value="ECO:0007669"/>
    <property type="project" value="TreeGrafter"/>
</dbReference>
<name>A0AAV6LTE2_9ERIC</name>
<gene>
    <name evidence="5" type="ORF">RHGRI_002779</name>
</gene>
<organism evidence="5 6">
    <name type="scientific">Rhododendron griersonianum</name>
    <dbReference type="NCBI Taxonomy" id="479676"/>
    <lineage>
        <taxon>Eukaryota</taxon>
        <taxon>Viridiplantae</taxon>
        <taxon>Streptophyta</taxon>
        <taxon>Embryophyta</taxon>
        <taxon>Tracheophyta</taxon>
        <taxon>Spermatophyta</taxon>
        <taxon>Magnoliopsida</taxon>
        <taxon>eudicotyledons</taxon>
        <taxon>Gunneridae</taxon>
        <taxon>Pentapetalae</taxon>
        <taxon>asterids</taxon>
        <taxon>Ericales</taxon>
        <taxon>Ericaceae</taxon>
        <taxon>Ericoideae</taxon>
        <taxon>Rhodoreae</taxon>
        <taxon>Rhododendron</taxon>
    </lineage>
</organism>
<reference evidence="5" key="1">
    <citation type="submission" date="2020-08" db="EMBL/GenBank/DDBJ databases">
        <title>Plant Genome Project.</title>
        <authorList>
            <person name="Zhang R.-G."/>
        </authorList>
    </citation>
    <scope>NUCLEOTIDE SEQUENCE</scope>
    <source>
        <strain evidence="5">WSP0</strain>
        <tissue evidence="5">Leaf</tissue>
    </source>
</reference>
<dbReference type="PANTHER" id="PTHR12052:SF4">
    <property type="entry name" value="THIOREDOXIN-LIKE PROTEIN 4B"/>
    <property type="match status" value="1"/>
</dbReference>
<dbReference type="GO" id="GO:0005681">
    <property type="term" value="C:spliceosomal complex"/>
    <property type="evidence" value="ECO:0007669"/>
    <property type="project" value="TreeGrafter"/>
</dbReference>
<dbReference type="InterPro" id="IPR004123">
    <property type="entry name" value="Dim1"/>
</dbReference>
<evidence type="ECO:0000313" key="6">
    <source>
        <dbReference type="Proteomes" id="UP000823749"/>
    </source>
</evidence>
<dbReference type="Proteomes" id="UP000823749">
    <property type="component" value="Chromosome 1"/>
</dbReference>
<evidence type="ECO:0000256" key="3">
    <source>
        <dbReference type="SAM" id="MobiDB-lite"/>
    </source>
</evidence>